<evidence type="ECO:0000313" key="4">
    <source>
        <dbReference type="Proteomes" id="UP000549009"/>
    </source>
</evidence>
<organism evidence="3 4">
    <name type="scientific">Streptomyces spectabilis</name>
    <dbReference type="NCBI Taxonomy" id="68270"/>
    <lineage>
        <taxon>Bacteria</taxon>
        <taxon>Bacillati</taxon>
        <taxon>Actinomycetota</taxon>
        <taxon>Actinomycetes</taxon>
        <taxon>Kitasatosporales</taxon>
        <taxon>Streptomycetaceae</taxon>
        <taxon>Streptomyces</taxon>
    </lineage>
</organism>
<dbReference type="Proteomes" id="UP000549009">
    <property type="component" value="Unassembled WGS sequence"/>
</dbReference>
<accession>A0A7W8B5F7</accession>
<evidence type="ECO:0000259" key="1">
    <source>
        <dbReference type="Pfam" id="PF00501"/>
    </source>
</evidence>
<dbReference type="RefSeq" id="WP_184927197.1">
    <property type="nucleotide sequence ID" value="NZ_JACHJD010000064.1"/>
</dbReference>
<dbReference type="InterPro" id="IPR023213">
    <property type="entry name" value="CAT-like_dom_sf"/>
</dbReference>
<dbReference type="PANTHER" id="PTHR45527">
    <property type="entry name" value="NONRIBOSOMAL PEPTIDE SYNTHETASE"/>
    <property type="match status" value="1"/>
</dbReference>
<dbReference type="GO" id="GO:0009239">
    <property type="term" value="P:enterobactin biosynthetic process"/>
    <property type="evidence" value="ECO:0007669"/>
    <property type="project" value="TreeGrafter"/>
</dbReference>
<evidence type="ECO:0000259" key="2">
    <source>
        <dbReference type="Pfam" id="PF00668"/>
    </source>
</evidence>
<evidence type="ECO:0000313" key="3">
    <source>
        <dbReference type="EMBL" id="MBB5110061.1"/>
    </source>
</evidence>
<keyword evidence="4" id="KW-1185">Reference proteome</keyword>
<dbReference type="GO" id="GO:0043041">
    <property type="term" value="P:amino acid activation for nonribosomal peptide biosynthetic process"/>
    <property type="evidence" value="ECO:0007669"/>
    <property type="project" value="TreeGrafter"/>
</dbReference>
<dbReference type="InterPro" id="IPR001242">
    <property type="entry name" value="Condensation_dom"/>
</dbReference>
<dbReference type="GO" id="GO:0008610">
    <property type="term" value="P:lipid biosynthetic process"/>
    <property type="evidence" value="ECO:0007669"/>
    <property type="project" value="UniProtKB-ARBA"/>
</dbReference>
<dbReference type="GO" id="GO:0005829">
    <property type="term" value="C:cytosol"/>
    <property type="evidence" value="ECO:0007669"/>
    <property type="project" value="TreeGrafter"/>
</dbReference>
<dbReference type="FunFam" id="3.30.559.10:FF:000012">
    <property type="entry name" value="Non-ribosomal peptide synthetase"/>
    <property type="match status" value="1"/>
</dbReference>
<name>A0A7W8B5F7_STRST</name>
<dbReference type="SUPFAM" id="SSF52777">
    <property type="entry name" value="CoA-dependent acyltransferases"/>
    <property type="match status" value="2"/>
</dbReference>
<dbReference type="CDD" id="cd19540">
    <property type="entry name" value="LCL_NRPS-like"/>
    <property type="match status" value="1"/>
</dbReference>
<dbReference type="Pfam" id="PF00501">
    <property type="entry name" value="AMP-binding"/>
    <property type="match status" value="1"/>
</dbReference>
<dbReference type="GO" id="GO:0031177">
    <property type="term" value="F:phosphopantetheine binding"/>
    <property type="evidence" value="ECO:0007669"/>
    <property type="project" value="TreeGrafter"/>
</dbReference>
<dbReference type="GO" id="GO:0009366">
    <property type="term" value="C:enterobactin synthetase complex"/>
    <property type="evidence" value="ECO:0007669"/>
    <property type="project" value="TreeGrafter"/>
</dbReference>
<comment type="caution">
    <text evidence="3">The sequence shown here is derived from an EMBL/GenBank/DDBJ whole genome shotgun (WGS) entry which is preliminary data.</text>
</comment>
<dbReference type="SUPFAM" id="SSF56801">
    <property type="entry name" value="Acetyl-CoA synthetase-like"/>
    <property type="match status" value="1"/>
</dbReference>
<sequence length="649" mass="70206">MIPLSFAQRRLWFLAQLEGPNPTYNIPAALRLRGELDVAALRAALRDVVERHEVLRTVFPAADGTPHQRILDTGAVSLDLPVIPTAGEEALATALAEATAQPFDLAADIPIRARLHELEPQEHVLLLVLHHIASDGWSMGLLARDISEAYGARRAGHAPQWEPLPVQYADYTMWQLDLLGDASDPESVLAEQLSYWRTTLADVPEELRLPAARTRPATASYRGDQVPLRIDAELHQRLTELARAEGATLYMVLQAGLAVLLSRLGAGDDIPVGTPIAGRMDDALDDLVGFFVNSLVMRTDLSGDPSFTELVSRVRDADLSAFAHQDVPFERLVEELVPTRSMGRHPLFQVMLAVQNNAQAVLDLPGLQVGALPGGKAPAKFDLSFDLSEEFDAQGRPAGLKGSITYALDLFDREAVDDLSARFVRVLDACTTDPSVRVRQVPVLDGAERDRLVRGWNDTDRSVPQVSLTELLAAQAARTPDATAVVFEGVEWSYGELDARANRLARLLISRGVGAESLVAVCMERSADLVVSLLAVLKAGGAYVPVDPEYPADRIAYVLEGARPVLVLTSESVQSVVPVVEDLERVVVDDAQTLSALAELAGDAVTDVERGGQVLPSHVAYVIYTSGSTGRPKGVAVPHGGVVNRLLWM</sequence>
<protein>
    <recommendedName>
        <fullName evidence="5">Non-ribosomal peptide synthetase</fullName>
    </recommendedName>
</protein>
<dbReference type="Pfam" id="PF00668">
    <property type="entry name" value="Condensation"/>
    <property type="match status" value="1"/>
</dbReference>
<feature type="domain" description="Condensation" evidence="2">
    <location>
        <begin position="1"/>
        <end position="452"/>
    </location>
</feature>
<feature type="non-terminal residue" evidence="3">
    <location>
        <position position="649"/>
    </location>
</feature>
<dbReference type="FunFam" id="3.40.50.980:FF:000001">
    <property type="entry name" value="Non-ribosomal peptide synthetase"/>
    <property type="match status" value="1"/>
</dbReference>
<dbReference type="InterPro" id="IPR000873">
    <property type="entry name" value="AMP-dep_synth/lig_dom"/>
</dbReference>
<dbReference type="Gene3D" id="3.30.559.10">
    <property type="entry name" value="Chloramphenicol acetyltransferase-like domain"/>
    <property type="match status" value="1"/>
</dbReference>
<dbReference type="Gene3D" id="3.40.50.980">
    <property type="match status" value="2"/>
</dbReference>
<dbReference type="PANTHER" id="PTHR45527:SF1">
    <property type="entry name" value="FATTY ACID SYNTHASE"/>
    <property type="match status" value="1"/>
</dbReference>
<evidence type="ECO:0008006" key="5">
    <source>
        <dbReference type="Google" id="ProtNLM"/>
    </source>
</evidence>
<reference evidence="3 4" key="1">
    <citation type="submission" date="2020-08" db="EMBL/GenBank/DDBJ databases">
        <title>Genomic Encyclopedia of Type Strains, Phase III (KMG-III): the genomes of soil and plant-associated and newly described type strains.</title>
        <authorList>
            <person name="Whitman W."/>
        </authorList>
    </citation>
    <scope>NUCLEOTIDE SEQUENCE [LARGE SCALE GENOMIC DNA]</scope>
    <source>
        <strain evidence="3 4">CECT 3146</strain>
    </source>
</reference>
<dbReference type="EMBL" id="JACHJD010000064">
    <property type="protein sequence ID" value="MBB5110061.1"/>
    <property type="molecule type" value="Genomic_DNA"/>
</dbReference>
<dbReference type="AlphaFoldDB" id="A0A7W8B5F7"/>
<dbReference type="PROSITE" id="PS00455">
    <property type="entry name" value="AMP_BINDING"/>
    <property type="match status" value="1"/>
</dbReference>
<proteinExistence type="predicted"/>
<feature type="domain" description="AMP-dependent synthetase/ligase" evidence="1">
    <location>
        <begin position="473"/>
        <end position="648"/>
    </location>
</feature>
<dbReference type="Gene3D" id="3.30.559.30">
    <property type="entry name" value="Nonribosomal peptide synthetase, condensation domain"/>
    <property type="match status" value="1"/>
</dbReference>
<dbReference type="GO" id="GO:0047527">
    <property type="term" value="F:2,3-dihydroxybenzoate-serine ligase activity"/>
    <property type="evidence" value="ECO:0007669"/>
    <property type="project" value="TreeGrafter"/>
</dbReference>
<dbReference type="InterPro" id="IPR020845">
    <property type="entry name" value="AMP-binding_CS"/>
</dbReference>
<gene>
    <name evidence="3" type="ORF">FHS40_009191</name>
</gene>